<accession>A0A6A6H651</accession>
<feature type="transmembrane region" description="Helical" evidence="5">
    <location>
        <begin position="267"/>
        <end position="290"/>
    </location>
</feature>
<sequence>MLIPGHLSNQLPNITSTESESEKALIERLGRQRPEKFPTLWKEIGFCFSVVMSQLLIEYFSSGFLVLIRTVAIDLDLSSTPDTWPASAFALTVACFLLPFGRVADMYGGFPVYVAGTIWLGVWSAIAAVSKNALMLDICRALQGLGPAAFLPASLTLLGSIYRPGPRKNIVFSIYGAMAPIGYWIGFLFAGISGTFITWRWYFYFGTFLSLLSAFIAYLTIPSDIQERRRMGIKMDWWGSITIIVGLILFVFAITEVSNAPNLWATKYIIVSLVLGVVFLIAAIYVEGWVAETPLLPADIFHSKSMKPLNVALLFAYGSTGVYLLYVTYYMEIVMGATPMQVAAWYTPLVLGGVLISTVGGFVLHIIPNTILIIFASICGVIAPLLFVLAPPGANYWAWVLPSLICGTLAIDIIFNTANIFITTSLPTRRQGIAGALVNVLVQLGMAVCLGWADVVAAATAEQGLTKSIKAALLFEVSCSAMACVLLVGFVRIDRAKSDLTADEKEARARMELESRRRGSG</sequence>
<feature type="transmembrane region" description="Helical" evidence="5">
    <location>
        <begin position="237"/>
        <end position="255"/>
    </location>
</feature>
<dbReference type="GO" id="GO:0016020">
    <property type="term" value="C:membrane"/>
    <property type="evidence" value="ECO:0007669"/>
    <property type="project" value="UniProtKB-SubCell"/>
</dbReference>
<comment type="subcellular location">
    <subcellularLocation>
        <location evidence="1">Membrane</location>
        <topology evidence="1">Multi-pass membrane protein</topology>
    </subcellularLocation>
</comment>
<keyword evidence="2 5" id="KW-0812">Transmembrane</keyword>
<dbReference type="EMBL" id="ML991809">
    <property type="protein sequence ID" value="KAF2233190.1"/>
    <property type="molecule type" value="Genomic_DNA"/>
</dbReference>
<dbReference type="Proteomes" id="UP000800092">
    <property type="component" value="Unassembled WGS sequence"/>
</dbReference>
<feature type="transmembrane region" description="Helical" evidence="5">
    <location>
        <begin position="174"/>
        <end position="197"/>
    </location>
</feature>
<feature type="transmembrane region" description="Helical" evidence="5">
    <location>
        <begin position="396"/>
        <end position="421"/>
    </location>
</feature>
<organism evidence="7 8">
    <name type="scientific">Viridothelium virens</name>
    <name type="common">Speckled blister lichen</name>
    <name type="synonym">Trypethelium virens</name>
    <dbReference type="NCBI Taxonomy" id="1048519"/>
    <lineage>
        <taxon>Eukaryota</taxon>
        <taxon>Fungi</taxon>
        <taxon>Dikarya</taxon>
        <taxon>Ascomycota</taxon>
        <taxon>Pezizomycotina</taxon>
        <taxon>Dothideomycetes</taxon>
        <taxon>Dothideomycetes incertae sedis</taxon>
        <taxon>Trypetheliales</taxon>
        <taxon>Trypetheliaceae</taxon>
        <taxon>Viridothelium</taxon>
    </lineage>
</organism>
<keyword evidence="8" id="KW-1185">Reference proteome</keyword>
<dbReference type="AlphaFoldDB" id="A0A6A6H651"/>
<proteinExistence type="predicted"/>
<dbReference type="PANTHER" id="PTHR42718:SF36">
    <property type="entry name" value="MULTIDRUG TRANSPORTER, PUTATIVE (AFU_ORTHOLOGUE AFUA_4G13820)-RELATED"/>
    <property type="match status" value="1"/>
</dbReference>
<dbReference type="Gene3D" id="1.20.1720.10">
    <property type="entry name" value="Multidrug resistance protein D"/>
    <property type="match status" value="1"/>
</dbReference>
<dbReference type="InterPro" id="IPR020846">
    <property type="entry name" value="MFS_dom"/>
</dbReference>
<feature type="transmembrane region" description="Helical" evidence="5">
    <location>
        <begin position="473"/>
        <end position="491"/>
    </location>
</feature>
<feature type="transmembrane region" description="Helical" evidence="5">
    <location>
        <begin position="46"/>
        <end position="72"/>
    </location>
</feature>
<evidence type="ECO:0000313" key="7">
    <source>
        <dbReference type="EMBL" id="KAF2233190.1"/>
    </source>
</evidence>
<evidence type="ECO:0000256" key="1">
    <source>
        <dbReference type="ARBA" id="ARBA00004141"/>
    </source>
</evidence>
<gene>
    <name evidence="7" type="ORF">EV356DRAFT_524693</name>
</gene>
<feature type="transmembrane region" description="Helical" evidence="5">
    <location>
        <begin position="433"/>
        <end position="453"/>
    </location>
</feature>
<dbReference type="OrthoDB" id="5086884at2759"/>
<dbReference type="InterPro" id="IPR011701">
    <property type="entry name" value="MFS"/>
</dbReference>
<feature type="transmembrane region" description="Helical" evidence="5">
    <location>
        <begin position="371"/>
        <end position="390"/>
    </location>
</feature>
<dbReference type="SUPFAM" id="SSF103473">
    <property type="entry name" value="MFS general substrate transporter"/>
    <property type="match status" value="1"/>
</dbReference>
<dbReference type="GO" id="GO:0022857">
    <property type="term" value="F:transmembrane transporter activity"/>
    <property type="evidence" value="ECO:0007669"/>
    <property type="project" value="InterPro"/>
</dbReference>
<feature type="domain" description="Major facilitator superfamily (MFS) profile" evidence="6">
    <location>
        <begin position="46"/>
        <end position="497"/>
    </location>
</feature>
<dbReference type="PANTHER" id="PTHR42718">
    <property type="entry name" value="MAJOR FACILITATOR SUPERFAMILY MULTIDRUG TRANSPORTER MFSC"/>
    <property type="match status" value="1"/>
</dbReference>
<dbReference type="PROSITE" id="PS50850">
    <property type="entry name" value="MFS"/>
    <property type="match status" value="1"/>
</dbReference>
<reference evidence="7" key="1">
    <citation type="journal article" date="2020" name="Stud. Mycol.">
        <title>101 Dothideomycetes genomes: a test case for predicting lifestyles and emergence of pathogens.</title>
        <authorList>
            <person name="Haridas S."/>
            <person name="Albert R."/>
            <person name="Binder M."/>
            <person name="Bloem J."/>
            <person name="Labutti K."/>
            <person name="Salamov A."/>
            <person name="Andreopoulos B."/>
            <person name="Baker S."/>
            <person name="Barry K."/>
            <person name="Bills G."/>
            <person name="Bluhm B."/>
            <person name="Cannon C."/>
            <person name="Castanera R."/>
            <person name="Culley D."/>
            <person name="Daum C."/>
            <person name="Ezra D."/>
            <person name="Gonzalez J."/>
            <person name="Henrissat B."/>
            <person name="Kuo A."/>
            <person name="Liang C."/>
            <person name="Lipzen A."/>
            <person name="Lutzoni F."/>
            <person name="Magnuson J."/>
            <person name="Mondo S."/>
            <person name="Nolan M."/>
            <person name="Ohm R."/>
            <person name="Pangilinan J."/>
            <person name="Park H.-J."/>
            <person name="Ramirez L."/>
            <person name="Alfaro M."/>
            <person name="Sun H."/>
            <person name="Tritt A."/>
            <person name="Yoshinaga Y."/>
            <person name="Zwiers L.-H."/>
            <person name="Turgeon B."/>
            <person name="Goodwin S."/>
            <person name="Spatafora J."/>
            <person name="Crous P."/>
            <person name="Grigoriev I."/>
        </authorList>
    </citation>
    <scope>NUCLEOTIDE SEQUENCE</scope>
    <source>
        <strain evidence="7">Tuck. ex Michener</strain>
    </source>
</reference>
<protein>
    <submittedName>
        <fullName evidence="7">Putative MFS multidrug transporter</fullName>
    </submittedName>
</protein>
<evidence type="ECO:0000259" key="6">
    <source>
        <dbReference type="PROSITE" id="PS50850"/>
    </source>
</evidence>
<evidence type="ECO:0000313" key="8">
    <source>
        <dbReference type="Proteomes" id="UP000800092"/>
    </source>
</evidence>
<name>A0A6A6H651_VIRVR</name>
<feature type="transmembrane region" description="Helical" evidence="5">
    <location>
        <begin position="84"/>
        <end position="103"/>
    </location>
</feature>
<feature type="transmembrane region" description="Helical" evidence="5">
    <location>
        <begin position="343"/>
        <end position="364"/>
    </location>
</feature>
<evidence type="ECO:0000256" key="2">
    <source>
        <dbReference type="ARBA" id="ARBA00022692"/>
    </source>
</evidence>
<keyword evidence="3 5" id="KW-1133">Transmembrane helix</keyword>
<evidence type="ECO:0000256" key="4">
    <source>
        <dbReference type="ARBA" id="ARBA00023136"/>
    </source>
</evidence>
<feature type="transmembrane region" description="Helical" evidence="5">
    <location>
        <begin position="203"/>
        <end position="225"/>
    </location>
</feature>
<dbReference type="Gene3D" id="1.20.1250.20">
    <property type="entry name" value="MFS general substrate transporter like domains"/>
    <property type="match status" value="1"/>
</dbReference>
<keyword evidence="4 5" id="KW-0472">Membrane</keyword>
<feature type="transmembrane region" description="Helical" evidence="5">
    <location>
        <begin position="311"/>
        <end position="331"/>
    </location>
</feature>
<dbReference type="Pfam" id="PF07690">
    <property type="entry name" value="MFS_1"/>
    <property type="match status" value="1"/>
</dbReference>
<feature type="transmembrane region" description="Helical" evidence="5">
    <location>
        <begin position="110"/>
        <end position="129"/>
    </location>
</feature>
<feature type="transmembrane region" description="Helical" evidence="5">
    <location>
        <begin position="141"/>
        <end position="162"/>
    </location>
</feature>
<evidence type="ECO:0000256" key="3">
    <source>
        <dbReference type="ARBA" id="ARBA00022989"/>
    </source>
</evidence>
<evidence type="ECO:0000256" key="5">
    <source>
        <dbReference type="SAM" id="Phobius"/>
    </source>
</evidence>
<dbReference type="InterPro" id="IPR036259">
    <property type="entry name" value="MFS_trans_sf"/>
</dbReference>